<reference evidence="12" key="1">
    <citation type="submission" date="2016-07" db="EMBL/GenBank/DDBJ databases">
        <authorList>
            <person name="Florea S."/>
            <person name="Webb J.S."/>
            <person name="Jaromczyk J."/>
            <person name="Schardl C.L."/>
        </authorList>
    </citation>
    <scope>NUCLEOTIDE SEQUENCE [LARGE SCALE GENOMIC DNA]</scope>
    <source>
        <strain evidence="12">KCTC 42131</strain>
    </source>
</reference>
<dbReference type="Gene3D" id="3.90.70.10">
    <property type="entry name" value="Cysteine proteinases"/>
    <property type="match status" value="1"/>
</dbReference>
<dbReference type="InterPro" id="IPR003439">
    <property type="entry name" value="ABC_transporter-like_ATP-bd"/>
</dbReference>
<dbReference type="AlphaFoldDB" id="A0A1E8CI64"/>
<dbReference type="PANTHER" id="PTHR24221">
    <property type="entry name" value="ATP-BINDING CASSETTE SUB-FAMILY B"/>
    <property type="match status" value="1"/>
</dbReference>
<evidence type="ECO:0000256" key="5">
    <source>
        <dbReference type="ARBA" id="ARBA00022989"/>
    </source>
</evidence>
<feature type="transmembrane region" description="Helical" evidence="7">
    <location>
        <begin position="393"/>
        <end position="414"/>
    </location>
</feature>
<dbReference type="PROSITE" id="PS50990">
    <property type="entry name" value="PEPTIDASE_C39"/>
    <property type="match status" value="1"/>
</dbReference>
<evidence type="ECO:0000256" key="6">
    <source>
        <dbReference type="ARBA" id="ARBA00023136"/>
    </source>
</evidence>
<evidence type="ECO:0008006" key="13">
    <source>
        <dbReference type="Google" id="ProtNLM"/>
    </source>
</evidence>
<dbReference type="Proteomes" id="UP000175669">
    <property type="component" value="Unassembled WGS sequence"/>
</dbReference>
<dbReference type="PROSITE" id="PS50929">
    <property type="entry name" value="ABC_TM1F"/>
    <property type="match status" value="1"/>
</dbReference>
<feature type="transmembrane region" description="Helical" evidence="7">
    <location>
        <begin position="203"/>
        <end position="224"/>
    </location>
</feature>
<protein>
    <recommendedName>
        <fullName evidence="13">ABC transporter ATP-binding protein</fullName>
    </recommendedName>
</protein>
<proteinExistence type="predicted"/>
<evidence type="ECO:0000259" key="10">
    <source>
        <dbReference type="PROSITE" id="PS50990"/>
    </source>
</evidence>
<dbReference type="SUPFAM" id="SSF90123">
    <property type="entry name" value="ABC transporter transmembrane region"/>
    <property type="match status" value="1"/>
</dbReference>
<evidence type="ECO:0000256" key="4">
    <source>
        <dbReference type="ARBA" id="ARBA00022840"/>
    </source>
</evidence>
<dbReference type="InterPro" id="IPR033838">
    <property type="entry name" value="CvaB_peptidase"/>
</dbReference>
<dbReference type="GO" id="GO:0016887">
    <property type="term" value="F:ATP hydrolysis activity"/>
    <property type="evidence" value="ECO:0007669"/>
    <property type="project" value="InterPro"/>
</dbReference>
<feature type="transmembrane region" description="Helical" evidence="7">
    <location>
        <begin position="282"/>
        <end position="302"/>
    </location>
</feature>
<evidence type="ECO:0000259" key="8">
    <source>
        <dbReference type="PROSITE" id="PS50893"/>
    </source>
</evidence>
<dbReference type="Pfam" id="PF03412">
    <property type="entry name" value="Peptidase_C39"/>
    <property type="match status" value="1"/>
</dbReference>
<dbReference type="OrthoDB" id="9782586at2"/>
<dbReference type="GO" id="GO:0008234">
    <property type="term" value="F:cysteine-type peptidase activity"/>
    <property type="evidence" value="ECO:0007669"/>
    <property type="project" value="InterPro"/>
</dbReference>
<dbReference type="GO" id="GO:0140359">
    <property type="term" value="F:ABC-type transporter activity"/>
    <property type="evidence" value="ECO:0007669"/>
    <property type="project" value="InterPro"/>
</dbReference>
<dbReference type="EMBL" id="MASR01000001">
    <property type="protein sequence ID" value="OFE12052.1"/>
    <property type="molecule type" value="Genomic_DNA"/>
</dbReference>
<gene>
    <name evidence="11" type="ORF">PHACT_01980</name>
</gene>
<keyword evidence="6 7" id="KW-0472">Membrane</keyword>
<evidence type="ECO:0000256" key="3">
    <source>
        <dbReference type="ARBA" id="ARBA00022741"/>
    </source>
</evidence>
<dbReference type="InterPro" id="IPR027417">
    <property type="entry name" value="P-loop_NTPase"/>
</dbReference>
<keyword evidence="12" id="KW-1185">Reference proteome</keyword>
<organism evidence="11 12">
    <name type="scientific">Pseudohongiella acticola</name>
    <dbReference type="NCBI Taxonomy" id="1524254"/>
    <lineage>
        <taxon>Bacteria</taxon>
        <taxon>Pseudomonadati</taxon>
        <taxon>Pseudomonadota</taxon>
        <taxon>Gammaproteobacteria</taxon>
        <taxon>Pseudomonadales</taxon>
        <taxon>Pseudohongiellaceae</taxon>
        <taxon>Pseudohongiella</taxon>
    </lineage>
</organism>
<sequence length="690" mass="76840">MIRQLFDRGRTLPVVLQAERTECGLACVAMIASYFGYRTDLNSLRRDFTVSSRGANLSEIMSIARRLQLDPRPLKLELNDLRHLQLPAILHWDMTHFVVLKRVTRKGLDIHDPAVGVRRYTLAETSRHFTGIALEMVPGLEFAARTHTLRSRLTDLFRTYPGFYRTIGQLLMLSLFLQLASIGSAFYMQLVIDEGVAKQDRDIIAVLATGFFMLALCSVAMTFARSTAQLYFSNQLGFQMAGNVFQHLLSLPVDFFGRRHVGDLVSRFGSVREIRRIITEDLITVVLDGVFALITLAVMLYFSAMLALVVLVFVGVVTVLKLVLVPKIQAMQEQIIVAEAKTSTSLMENMRTIEIIKFYCRELQRMTLWRNAYAEQINAQVALTRFTIGLDAVYGLLFALENILVIYLAARLVLGGEITLGFLTAFIALKGNFSASIRSFVEKLVQIRLVRLQLERVSDITCTEKEIDTLQLPVVRRPLDGELRLCGVSYAYPGTEEFVFSDLSVAIRPGELIAIAGPSGCGKSTLMKLMAGLLPANAGTISVDGTDIRQLGLRQFRDSCAGVLQGDQLLSGSIADNITLFAERVDQDRLARVADMADISDLISRLPMGYNSLIGDMGSMMSAGQCQRILLARAFYKQAPFVFLDEATANLDADTEARILQQLRKLDATIVFVTHRPAPLEIADRIIRLG</sequence>
<dbReference type="InterPro" id="IPR036640">
    <property type="entry name" value="ABC1_TM_sf"/>
</dbReference>
<evidence type="ECO:0000256" key="2">
    <source>
        <dbReference type="ARBA" id="ARBA00022692"/>
    </source>
</evidence>
<accession>A0A1E8CI64</accession>
<dbReference type="SUPFAM" id="SSF52540">
    <property type="entry name" value="P-loop containing nucleoside triphosphate hydrolases"/>
    <property type="match status" value="1"/>
</dbReference>
<dbReference type="STRING" id="1524254.PHACT_01980"/>
<dbReference type="InterPro" id="IPR039421">
    <property type="entry name" value="Type_1_exporter"/>
</dbReference>
<dbReference type="CDD" id="cd18567">
    <property type="entry name" value="ABC_6TM_CvaB_RaxB_like"/>
    <property type="match status" value="1"/>
</dbReference>
<dbReference type="SMART" id="SM00382">
    <property type="entry name" value="AAA"/>
    <property type="match status" value="1"/>
</dbReference>
<dbReference type="RefSeq" id="WP_070115676.1">
    <property type="nucleotide sequence ID" value="NZ_MASR01000001.1"/>
</dbReference>
<dbReference type="Pfam" id="PF00664">
    <property type="entry name" value="ABC_membrane"/>
    <property type="match status" value="1"/>
</dbReference>
<dbReference type="GO" id="GO:0005886">
    <property type="term" value="C:plasma membrane"/>
    <property type="evidence" value="ECO:0007669"/>
    <property type="project" value="UniProtKB-SubCell"/>
</dbReference>
<dbReference type="GO" id="GO:0005524">
    <property type="term" value="F:ATP binding"/>
    <property type="evidence" value="ECO:0007669"/>
    <property type="project" value="UniProtKB-KW"/>
</dbReference>
<dbReference type="GO" id="GO:0034040">
    <property type="term" value="F:ATPase-coupled lipid transmembrane transporter activity"/>
    <property type="evidence" value="ECO:0007669"/>
    <property type="project" value="TreeGrafter"/>
</dbReference>
<evidence type="ECO:0000313" key="11">
    <source>
        <dbReference type="EMBL" id="OFE12052.1"/>
    </source>
</evidence>
<dbReference type="CDD" id="cd02419">
    <property type="entry name" value="Peptidase_C39C"/>
    <property type="match status" value="1"/>
</dbReference>
<feature type="domain" description="Peptidase C39" evidence="10">
    <location>
        <begin position="17"/>
        <end position="136"/>
    </location>
</feature>
<dbReference type="InterPro" id="IPR017871">
    <property type="entry name" value="ABC_transporter-like_CS"/>
</dbReference>
<keyword evidence="5 7" id="KW-1133">Transmembrane helix</keyword>
<evidence type="ECO:0000313" key="12">
    <source>
        <dbReference type="Proteomes" id="UP000175669"/>
    </source>
</evidence>
<dbReference type="PROSITE" id="PS00211">
    <property type="entry name" value="ABC_TRANSPORTER_1"/>
    <property type="match status" value="1"/>
</dbReference>
<dbReference type="InterPro" id="IPR003593">
    <property type="entry name" value="AAA+_ATPase"/>
</dbReference>
<dbReference type="PROSITE" id="PS50893">
    <property type="entry name" value="ABC_TRANSPORTER_2"/>
    <property type="match status" value="1"/>
</dbReference>
<feature type="domain" description="ABC transporter" evidence="8">
    <location>
        <begin position="483"/>
        <end position="690"/>
    </location>
</feature>
<feature type="transmembrane region" description="Helical" evidence="7">
    <location>
        <begin position="170"/>
        <end position="191"/>
    </location>
</feature>
<evidence type="ECO:0000256" key="1">
    <source>
        <dbReference type="ARBA" id="ARBA00004651"/>
    </source>
</evidence>
<name>A0A1E8CI64_9GAMM</name>
<comment type="caution">
    <text evidence="11">The sequence shown here is derived from an EMBL/GenBank/DDBJ whole genome shotgun (WGS) entry which is preliminary data.</text>
</comment>
<dbReference type="GO" id="GO:0006508">
    <property type="term" value="P:proteolysis"/>
    <property type="evidence" value="ECO:0007669"/>
    <property type="project" value="InterPro"/>
</dbReference>
<dbReference type="PANTHER" id="PTHR24221:SF606">
    <property type="entry name" value="COLICIN V SECRETION-PROCESSING ATP-BINDING PROTEIN"/>
    <property type="match status" value="1"/>
</dbReference>
<dbReference type="Pfam" id="PF00005">
    <property type="entry name" value="ABC_tran"/>
    <property type="match status" value="1"/>
</dbReference>
<keyword evidence="4" id="KW-0067">ATP-binding</keyword>
<feature type="domain" description="ABC transmembrane type-1" evidence="9">
    <location>
        <begin position="170"/>
        <end position="449"/>
    </location>
</feature>
<evidence type="ECO:0000259" key="9">
    <source>
        <dbReference type="PROSITE" id="PS50929"/>
    </source>
</evidence>
<dbReference type="Gene3D" id="1.20.1560.10">
    <property type="entry name" value="ABC transporter type 1, transmembrane domain"/>
    <property type="match status" value="1"/>
</dbReference>
<keyword evidence="2 7" id="KW-0812">Transmembrane</keyword>
<keyword evidence="3" id="KW-0547">Nucleotide-binding</keyword>
<comment type="subcellular location">
    <subcellularLocation>
        <location evidence="1">Cell membrane</location>
        <topology evidence="1">Multi-pass membrane protein</topology>
    </subcellularLocation>
</comment>
<feature type="transmembrane region" description="Helical" evidence="7">
    <location>
        <begin position="308"/>
        <end position="325"/>
    </location>
</feature>
<evidence type="ECO:0000256" key="7">
    <source>
        <dbReference type="SAM" id="Phobius"/>
    </source>
</evidence>
<dbReference type="Gene3D" id="3.40.50.300">
    <property type="entry name" value="P-loop containing nucleotide triphosphate hydrolases"/>
    <property type="match status" value="1"/>
</dbReference>
<dbReference type="InterPro" id="IPR011527">
    <property type="entry name" value="ABC1_TM_dom"/>
</dbReference>
<dbReference type="InterPro" id="IPR005074">
    <property type="entry name" value="Peptidase_C39"/>
</dbReference>